<keyword evidence="2" id="KW-1185">Reference proteome</keyword>
<dbReference type="GO" id="GO:0005739">
    <property type="term" value="C:mitochondrion"/>
    <property type="evidence" value="ECO:0007669"/>
    <property type="project" value="TreeGrafter"/>
</dbReference>
<gene>
    <name evidence="1" type="ORF">C8A00DRAFT_12121</name>
</gene>
<dbReference type="Pfam" id="PF13344">
    <property type="entry name" value="Hydrolase_6"/>
    <property type="match status" value="1"/>
</dbReference>
<comment type="caution">
    <text evidence="1">The sequence shown here is derived from an EMBL/GenBank/DDBJ whole genome shotgun (WGS) entry which is preliminary data.</text>
</comment>
<dbReference type="InterPro" id="IPR050324">
    <property type="entry name" value="CDP-alcohol_PTase-I"/>
</dbReference>
<proteinExistence type="predicted"/>
<name>A0AAN6VSV5_9PEZI</name>
<accession>A0AAN6VSV5</accession>
<dbReference type="GO" id="GO:0046474">
    <property type="term" value="P:glycerophospholipid biosynthetic process"/>
    <property type="evidence" value="ECO:0007669"/>
    <property type="project" value="TreeGrafter"/>
</dbReference>
<dbReference type="NCBIfam" id="TIGR01456">
    <property type="entry name" value="CECR5"/>
    <property type="match status" value="1"/>
</dbReference>
<dbReference type="InterPro" id="IPR036412">
    <property type="entry name" value="HAD-like_sf"/>
</dbReference>
<sequence>MAFSLDSVKFLNGVAIAVRVVLTVFVCRSYLRGLTTSSLAPCLTSGLRCSFISTATAARRIRVVGDGLGRGGRRGVGSVRGFKSDMGVRGREREPPAFAFAFDIDGVLLHVAKPIPGAPEVLKFLNDYNIPFILLTNGGGKHETERVKDLSERLGVPLSTDNFVQSHTPFRDLVEGPGSLRDKTVLVTGSDYEKCRAIFKEYGFKNVITPADIYAADPTIFPFQPPHTFTTPPQPLPKPLYNETTATSPPSADTHLKVDAMFVLNDPRDWALDIQIITDLLLSHAGFPGTYSPLNNTDSNGGGGGGWQQDNQPPLYFSNADLLWSANYPLPRFGQGAFQAALAGLWARVTGGGGELRRTSIGKPYGETYRFAERVLGDHRQGVLKAMGGHQHQHQQGVVGSPPLGRVYMVGDNPESDIAGANGHVSEQGTEWVSVLVKTGVWSESRGGRLEGGLKPKVVVDDVMAAVKWALRKEGWAQGEEGGEGLR</sequence>
<dbReference type="SUPFAM" id="SSF56784">
    <property type="entry name" value="HAD-like"/>
    <property type="match status" value="1"/>
</dbReference>
<dbReference type="InterPro" id="IPR006353">
    <property type="entry name" value="HAD-SF_hydro_IIA_CECR5"/>
</dbReference>
<dbReference type="PANTHER" id="PTHR14269">
    <property type="entry name" value="CDP-DIACYLGLYCEROL--GLYCEROL-3-PHOSPHATE 3-PHOSPHATIDYLTRANSFERASE-RELATED"/>
    <property type="match status" value="1"/>
</dbReference>
<dbReference type="AlphaFoldDB" id="A0AAN6VSV5"/>
<evidence type="ECO:0000313" key="2">
    <source>
        <dbReference type="Proteomes" id="UP001302745"/>
    </source>
</evidence>
<protein>
    <submittedName>
        <fullName evidence="1">HAD-like domain-containing protein</fullName>
    </submittedName>
</protein>
<dbReference type="InterPro" id="IPR023214">
    <property type="entry name" value="HAD_sf"/>
</dbReference>
<organism evidence="1 2">
    <name type="scientific">Chaetomidium leptoderma</name>
    <dbReference type="NCBI Taxonomy" id="669021"/>
    <lineage>
        <taxon>Eukaryota</taxon>
        <taxon>Fungi</taxon>
        <taxon>Dikarya</taxon>
        <taxon>Ascomycota</taxon>
        <taxon>Pezizomycotina</taxon>
        <taxon>Sordariomycetes</taxon>
        <taxon>Sordariomycetidae</taxon>
        <taxon>Sordariales</taxon>
        <taxon>Chaetomiaceae</taxon>
        <taxon>Chaetomidium</taxon>
    </lineage>
</organism>
<dbReference type="InterPro" id="IPR006357">
    <property type="entry name" value="HAD-SF_hydro_IIA"/>
</dbReference>
<dbReference type="Proteomes" id="UP001302745">
    <property type="component" value="Unassembled WGS sequence"/>
</dbReference>
<dbReference type="PANTHER" id="PTHR14269:SF57">
    <property type="entry name" value="SUPERFAMILY HYDROLASE, PUTATIVE (AFU_ORTHOLOGUE AFUA_2G02580)-RELATED"/>
    <property type="match status" value="1"/>
</dbReference>
<dbReference type="Pfam" id="PF13242">
    <property type="entry name" value="Hydrolase_like"/>
    <property type="match status" value="1"/>
</dbReference>
<evidence type="ECO:0000313" key="1">
    <source>
        <dbReference type="EMBL" id="KAK4157019.1"/>
    </source>
</evidence>
<reference evidence="1" key="1">
    <citation type="journal article" date="2023" name="Mol. Phylogenet. Evol.">
        <title>Genome-scale phylogeny and comparative genomics of the fungal order Sordariales.</title>
        <authorList>
            <person name="Hensen N."/>
            <person name="Bonometti L."/>
            <person name="Westerberg I."/>
            <person name="Brannstrom I.O."/>
            <person name="Guillou S."/>
            <person name="Cros-Aarteil S."/>
            <person name="Calhoun S."/>
            <person name="Haridas S."/>
            <person name="Kuo A."/>
            <person name="Mondo S."/>
            <person name="Pangilinan J."/>
            <person name="Riley R."/>
            <person name="LaButti K."/>
            <person name="Andreopoulos B."/>
            <person name="Lipzen A."/>
            <person name="Chen C."/>
            <person name="Yan M."/>
            <person name="Daum C."/>
            <person name="Ng V."/>
            <person name="Clum A."/>
            <person name="Steindorff A."/>
            <person name="Ohm R.A."/>
            <person name="Martin F."/>
            <person name="Silar P."/>
            <person name="Natvig D.O."/>
            <person name="Lalanne C."/>
            <person name="Gautier V."/>
            <person name="Ament-Velasquez S.L."/>
            <person name="Kruys A."/>
            <person name="Hutchinson M.I."/>
            <person name="Powell A.J."/>
            <person name="Barry K."/>
            <person name="Miller A.N."/>
            <person name="Grigoriev I.V."/>
            <person name="Debuchy R."/>
            <person name="Gladieux P."/>
            <person name="Hiltunen Thoren M."/>
            <person name="Johannesson H."/>
        </authorList>
    </citation>
    <scope>NUCLEOTIDE SEQUENCE</scope>
    <source>
        <strain evidence="1">CBS 538.74</strain>
    </source>
</reference>
<reference evidence="1" key="2">
    <citation type="submission" date="2023-05" db="EMBL/GenBank/DDBJ databases">
        <authorList>
            <consortium name="Lawrence Berkeley National Laboratory"/>
            <person name="Steindorff A."/>
            <person name="Hensen N."/>
            <person name="Bonometti L."/>
            <person name="Westerberg I."/>
            <person name="Brannstrom I.O."/>
            <person name="Guillou S."/>
            <person name="Cros-Aarteil S."/>
            <person name="Calhoun S."/>
            <person name="Haridas S."/>
            <person name="Kuo A."/>
            <person name="Mondo S."/>
            <person name="Pangilinan J."/>
            <person name="Riley R."/>
            <person name="Labutti K."/>
            <person name="Andreopoulos B."/>
            <person name="Lipzen A."/>
            <person name="Chen C."/>
            <person name="Yanf M."/>
            <person name="Daum C."/>
            <person name="Ng V."/>
            <person name="Clum A."/>
            <person name="Ohm R."/>
            <person name="Martin F."/>
            <person name="Silar P."/>
            <person name="Natvig D."/>
            <person name="Lalanne C."/>
            <person name="Gautier V."/>
            <person name="Ament-Velasquez S.L."/>
            <person name="Kruys A."/>
            <person name="Hutchinson M.I."/>
            <person name="Powell A.J."/>
            <person name="Barry K."/>
            <person name="Miller A.N."/>
            <person name="Grigoriev I.V."/>
            <person name="Debuchy R."/>
            <person name="Gladieux P."/>
            <person name="Thoren M.H."/>
            <person name="Johannesson H."/>
        </authorList>
    </citation>
    <scope>NUCLEOTIDE SEQUENCE</scope>
    <source>
        <strain evidence="1">CBS 538.74</strain>
    </source>
</reference>
<dbReference type="NCBIfam" id="TIGR01460">
    <property type="entry name" value="HAD-SF-IIA"/>
    <property type="match status" value="1"/>
</dbReference>
<dbReference type="Gene3D" id="3.40.50.1000">
    <property type="entry name" value="HAD superfamily/HAD-like"/>
    <property type="match status" value="2"/>
</dbReference>
<dbReference type="EMBL" id="MU856857">
    <property type="protein sequence ID" value="KAK4157019.1"/>
    <property type="molecule type" value="Genomic_DNA"/>
</dbReference>